<reference evidence="5 6" key="1">
    <citation type="submission" date="2015-09" db="EMBL/GenBank/DDBJ databases">
        <title>Draft genome sequence and assembly of Photorhabdus sp. VMG, a bacterial symbiont associated with Heterorhabditis zealandica.</title>
        <authorList>
            <person name="Naidoo S."/>
            <person name="Featherston J."/>
            <person name="Mothupi B."/>
            <person name="Gray V.M."/>
        </authorList>
    </citation>
    <scope>NUCLEOTIDE SEQUENCE [LARGE SCALE GENOMIC DNA]</scope>
    <source>
        <strain evidence="5 6">VMG</strain>
    </source>
</reference>
<keyword evidence="6" id="KW-1185">Reference proteome</keyword>
<feature type="domain" description="OmpR/PhoB-type" evidence="4">
    <location>
        <begin position="1"/>
        <end position="102"/>
    </location>
</feature>
<dbReference type="SMART" id="SM00862">
    <property type="entry name" value="Trans_reg_C"/>
    <property type="match status" value="1"/>
</dbReference>
<dbReference type="Gene3D" id="1.10.10.10">
    <property type="entry name" value="Winged helix-like DNA-binding domain superfamily/Winged helix DNA-binding domain"/>
    <property type="match status" value="1"/>
</dbReference>
<keyword evidence="3" id="KW-0472">Membrane</keyword>
<evidence type="ECO:0000313" key="5">
    <source>
        <dbReference type="EMBL" id="KOY60676.1"/>
    </source>
</evidence>
<dbReference type="SUPFAM" id="SSF46894">
    <property type="entry name" value="C-terminal effector domain of the bipartite response regulators"/>
    <property type="match status" value="1"/>
</dbReference>
<proteinExistence type="predicted"/>
<evidence type="ECO:0000259" key="4">
    <source>
        <dbReference type="PROSITE" id="PS51755"/>
    </source>
</evidence>
<sequence>MQYIINSTILFDSGDGTLRHPDTDDVVQLPLPAQRLLQILLESECEILTRDFLFREVWDKYGLTGSNSNLNQYLSLLRRSMVVYGCENFVITIPKVGIRLDEHVSIVKETDKEPQYEIVASKSVESLQKKKPEKYTLRLLLAGLTVLTLITLASTWIISSRSTGRDPVFTSHTLQTGCVIHTVKSESEYYKDKVEAQVSKLLKENNLACRKGSNVYFDYYTSDVPQTYGRTMLSVCRAGADGVNRLCDNVYYTNRNEIND</sequence>
<keyword evidence="3" id="KW-0812">Transmembrane</keyword>
<dbReference type="InterPro" id="IPR036388">
    <property type="entry name" value="WH-like_DNA-bd_sf"/>
</dbReference>
<dbReference type="InterPro" id="IPR016032">
    <property type="entry name" value="Sig_transdc_resp-reg_C-effctor"/>
</dbReference>
<dbReference type="EMBL" id="LJCS01000070">
    <property type="protein sequence ID" value="KOY60676.1"/>
    <property type="molecule type" value="Genomic_DNA"/>
</dbReference>
<keyword evidence="3" id="KW-1133">Transmembrane helix</keyword>
<evidence type="ECO:0000313" key="6">
    <source>
        <dbReference type="Proteomes" id="UP000037727"/>
    </source>
</evidence>
<protein>
    <recommendedName>
        <fullName evidence="4">OmpR/PhoB-type domain-containing protein</fullName>
    </recommendedName>
</protein>
<dbReference type="Pfam" id="PF00486">
    <property type="entry name" value="Trans_reg_C"/>
    <property type="match status" value="1"/>
</dbReference>
<dbReference type="InterPro" id="IPR001867">
    <property type="entry name" value="OmpR/PhoB-type_DNA-bd"/>
</dbReference>
<evidence type="ECO:0000256" key="3">
    <source>
        <dbReference type="SAM" id="Phobius"/>
    </source>
</evidence>
<accession>A0ABR5K7Z3</accession>
<gene>
    <name evidence="5" type="ORF">AM629_18080</name>
</gene>
<feature type="DNA-binding region" description="OmpR/PhoB-type" evidence="2">
    <location>
        <begin position="1"/>
        <end position="102"/>
    </location>
</feature>
<name>A0ABR5K7Z3_9GAMM</name>
<evidence type="ECO:0000256" key="2">
    <source>
        <dbReference type="PROSITE-ProRule" id="PRU01091"/>
    </source>
</evidence>
<dbReference type="PROSITE" id="PS51755">
    <property type="entry name" value="OMPR_PHOB"/>
    <property type="match status" value="1"/>
</dbReference>
<organism evidence="5 6">
    <name type="scientific">Photorhabdus heterorhabditis</name>
    <dbReference type="NCBI Taxonomy" id="880156"/>
    <lineage>
        <taxon>Bacteria</taxon>
        <taxon>Pseudomonadati</taxon>
        <taxon>Pseudomonadota</taxon>
        <taxon>Gammaproteobacteria</taxon>
        <taxon>Enterobacterales</taxon>
        <taxon>Morganellaceae</taxon>
        <taxon>Photorhabdus</taxon>
    </lineage>
</organism>
<keyword evidence="1 2" id="KW-0238">DNA-binding</keyword>
<feature type="transmembrane region" description="Helical" evidence="3">
    <location>
        <begin position="139"/>
        <end position="158"/>
    </location>
</feature>
<evidence type="ECO:0000256" key="1">
    <source>
        <dbReference type="ARBA" id="ARBA00023125"/>
    </source>
</evidence>
<comment type="caution">
    <text evidence="5">The sequence shown here is derived from an EMBL/GenBank/DDBJ whole genome shotgun (WGS) entry which is preliminary data.</text>
</comment>
<dbReference type="Proteomes" id="UP000037727">
    <property type="component" value="Unassembled WGS sequence"/>
</dbReference>